<keyword evidence="1" id="KW-0732">Signal</keyword>
<dbReference type="EMBL" id="VSTH01000018">
    <property type="protein sequence ID" value="TYO67446.1"/>
    <property type="molecule type" value="Genomic_DNA"/>
</dbReference>
<name>A0A5S4YST3_9BRAD</name>
<protein>
    <submittedName>
        <fullName evidence="2">Uncharacterized protein</fullName>
    </submittedName>
</protein>
<comment type="caution">
    <text evidence="2">The sequence shown here is derived from an EMBL/GenBank/DDBJ whole genome shotgun (WGS) entry which is preliminary data.</text>
</comment>
<feature type="chain" id="PRO_5024275614" evidence="1">
    <location>
        <begin position="29"/>
        <end position="104"/>
    </location>
</feature>
<evidence type="ECO:0000313" key="2">
    <source>
        <dbReference type="EMBL" id="TYO67446.1"/>
    </source>
</evidence>
<evidence type="ECO:0000256" key="1">
    <source>
        <dbReference type="SAM" id="SignalP"/>
    </source>
</evidence>
<dbReference type="Proteomes" id="UP000324797">
    <property type="component" value="Unassembled WGS sequence"/>
</dbReference>
<sequence length="104" mass="10789">MTATANKLSIAGLAIAGSLGIGATGASAQALYVDPYVQPYPVVVAPGSAYIAPTPFVAPPAIVRERIVVGRPAYVPAPVYSHLAPLAPYSGYRYATDVVVDPYW</sequence>
<proteinExistence type="predicted"/>
<dbReference type="AlphaFoldDB" id="A0A5S4YST3"/>
<keyword evidence="3" id="KW-1185">Reference proteome</keyword>
<dbReference type="RefSeq" id="WP_148738203.1">
    <property type="nucleotide sequence ID" value="NZ_VSTH01000018.1"/>
</dbReference>
<reference evidence="2 3" key="1">
    <citation type="submission" date="2019-08" db="EMBL/GenBank/DDBJ databases">
        <title>Bradyrhizobium hipponensis sp. nov., a rhizobium isolated from a Lupinus angustifolius root nodule in Tunisia.</title>
        <authorList>
            <person name="Off K."/>
            <person name="Rejili M."/>
            <person name="Mars M."/>
            <person name="Brachmann A."/>
            <person name="Marin M."/>
        </authorList>
    </citation>
    <scope>NUCLEOTIDE SEQUENCE [LARGE SCALE GENOMIC DNA]</scope>
    <source>
        <strain evidence="3">aSej3</strain>
    </source>
</reference>
<evidence type="ECO:0000313" key="3">
    <source>
        <dbReference type="Proteomes" id="UP000324797"/>
    </source>
</evidence>
<gene>
    <name evidence="2" type="ORF">FXV83_05580</name>
</gene>
<organism evidence="2 3">
    <name type="scientific">Bradyrhizobium hipponense</name>
    <dbReference type="NCBI Taxonomy" id="2605638"/>
    <lineage>
        <taxon>Bacteria</taxon>
        <taxon>Pseudomonadati</taxon>
        <taxon>Pseudomonadota</taxon>
        <taxon>Alphaproteobacteria</taxon>
        <taxon>Hyphomicrobiales</taxon>
        <taxon>Nitrobacteraceae</taxon>
        <taxon>Bradyrhizobium</taxon>
    </lineage>
</organism>
<accession>A0A5S4YST3</accession>
<feature type="signal peptide" evidence="1">
    <location>
        <begin position="1"/>
        <end position="28"/>
    </location>
</feature>